<dbReference type="Proteomes" id="UP000639643">
    <property type="component" value="Unassembled WGS sequence"/>
</dbReference>
<dbReference type="SUPFAM" id="SSF48403">
    <property type="entry name" value="Ankyrin repeat"/>
    <property type="match status" value="1"/>
</dbReference>
<gene>
    <name evidence="5" type="ORF">CMUS01_08023</name>
</gene>
<dbReference type="OrthoDB" id="5233699at2759"/>
<keyword evidence="1" id="KW-0677">Repeat</keyword>
<evidence type="ECO:0000256" key="2">
    <source>
        <dbReference type="ARBA" id="ARBA00023043"/>
    </source>
</evidence>
<reference evidence="5" key="1">
    <citation type="journal article" date="2020" name="Phytopathology">
        <title>Genome Sequence Resources of Colletotrichum truncatum, C. plurivorum, C. musicola, and C. sojae: Four Species Pathogenic to Soybean (Glycine max).</title>
        <authorList>
            <person name="Rogerio F."/>
            <person name="Boufleur T.R."/>
            <person name="Ciampi-Guillardi M."/>
            <person name="Sukno S.A."/>
            <person name="Thon M.R."/>
            <person name="Massola Junior N.S."/>
            <person name="Baroncelli R."/>
        </authorList>
    </citation>
    <scope>NUCLEOTIDE SEQUENCE</scope>
    <source>
        <strain evidence="5">LFN0074</strain>
    </source>
</reference>
<dbReference type="Gene3D" id="1.25.40.20">
    <property type="entry name" value="Ankyrin repeat-containing domain"/>
    <property type="match status" value="3"/>
</dbReference>
<accession>A0A8H6KDQ3</accession>
<dbReference type="InterPro" id="IPR025533">
    <property type="entry name" value="DUF4419"/>
</dbReference>
<name>A0A8H6KDQ3_9PEZI</name>
<keyword evidence="6" id="KW-1185">Reference proteome</keyword>
<organism evidence="5 6">
    <name type="scientific">Colletotrichum musicola</name>
    <dbReference type="NCBI Taxonomy" id="2175873"/>
    <lineage>
        <taxon>Eukaryota</taxon>
        <taxon>Fungi</taxon>
        <taxon>Dikarya</taxon>
        <taxon>Ascomycota</taxon>
        <taxon>Pezizomycotina</taxon>
        <taxon>Sordariomycetes</taxon>
        <taxon>Hypocreomycetidae</taxon>
        <taxon>Glomerellales</taxon>
        <taxon>Glomerellaceae</taxon>
        <taxon>Colletotrichum</taxon>
        <taxon>Colletotrichum orchidearum species complex</taxon>
    </lineage>
</organism>
<dbReference type="InterPro" id="IPR054471">
    <property type="entry name" value="GPIID_WHD"/>
</dbReference>
<dbReference type="Pfam" id="PF12796">
    <property type="entry name" value="Ank_2"/>
    <property type="match status" value="3"/>
</dbReference>
<dbReference type="PROSITE" id="PS50088">
    <property type="entry name" value="ANK_REPEAT"/>
    <property type="match status" value="1"/>
</dbReference>
<dbReference type="SMART" id="SM00248">
    <property type="entry name" value="ANK"/>
    <property type="match status" value="6"/>
</dbReference>
<evidence type="ECO:0000313" key="5">
    <source>
        <dbReference type="EMBL" id="KAF6829737.1"/>
    </source>
</evidence>
<evidence type="ECO:0000256" key="1">
    <source>
        <dbReference type="ARBA" id="ARBA00022737"/>
    </source>
</evidence>
<dbReference type="AlphaFoldDB" id="A0A8H6KDQ3"/>
<feature type="domain" description="GPI inositol-deacylase winged helix" evidence="4">
    <location>
        <begin position="163"/>
        <end position="238"/>
    </location>
</feature>
<dbReference type="Pfam" id="PF22939">
    <property type="entry name" value="WHD_GPIID"/>
    <property type="match status" value="1"/>
</dbReference>
<dbReference type="PANTHER" id="PTHR24198:SF165">
    <property type="entry name" value="ANKYRIN REPEAT-CONTAINING PROTEIN-RELATED"/>
    <property type="match status" value="1"/>
</dbReference>
<dbReference type="PANTHER" id="PTHR24198">
    <property type="entry name" value="ANKYRIN REPEAT AND PROTEIN KINASE DOMAIN-CONTAINING PROTEIN"/>
    <property type="match status" value="1"/>
</dbReference>
<feature type="repeat" description="ANK" evidence="3">
    <location>
        <begin position="642"/>
        <end position="675"/>
    </location>
</feature>
<evidence type="ECO:0000313" key="6">
    <source>
        <dbReference type="Proteomes" id="UP000639643"/>
    </source>
</evidence>
<comment type="caution">
    <text evidence="5">The sequence shown here is derived from an EMBL/GenBank/DDBJ whole genome shotgun (WGS) entry which is preliminary data.</text>
</comment>
<sequence>MPTVDFFQNEILHTSFKSLDTSAGIVPAENGFSQTIIRAFQQDLHLTLRPDNVWLAILVQVSFFIGNEKRAEERFEGFPHLEVSATDEDVRLYLEGNMDQLQNTIYRNPALREEIKDSIANSIDGIVKAIRTTIENLSTGTDSYEVAYQDAMDRIKPQGRDQAELAMQALSWLVCTRRTLSPAELQHALAVEVGKTALDRTNISEVEDILSVCAGLVVSDPKSDVITLVHYTAQEYLERTRTRWFPSAETDITMRCLTYLLLDTFGSGSCETTCKSPPTARETPFADFKLPHNAFGTPFDRLDRYPLYNHAATYWEEYFKAGDKSTRDIVLRFLQSAPHVQAAREGRGKTGFISRYTGPKFLRRLRPGLTGLTTNITGAHLPAYLGLTELLRALHELGHSVATTDCQGRAPISYAALMGHEKTVRLLAGLPGVDVNVVDNQDRTPLLSALSNGRLSTVNALMSLETVAKDRKELLLCLAERDRLSGFNILTCNGKMDSELLSTGLGHKVLSVAAQCGSKNILKSLIERGDIELDARDEEGRSPIMLAALNENVTAVEALLFSGRLHPNQDVGNGQTPLSFIAENDKRSLFQLASRHTTSYTRKMRAYCRLGSVITETGNVADFRYLLEFFKGIDINEKNPLTGRTYVSLAAECGRADIVKMLVLSRGADFQSRDSTGQTPLGLAILGRHSEVFEFLFGQIHPGKRCHKMSPKNSA</sequence>
<dbReference type="EMBL" id="WIGM01000302">
    <property type="protein sequence ID" value="KAF6829737.1"/>
    <property type="molecule type" value="Genomic_DNA"/>
</dbReference>
<dbReference type="InterPro" id="IPR036770">
    <property type="entry name" value="Ankyrin_rpt-contain_sf"/>
</dbReference>
<evidence type="ECO:0000256" key="3">
    <source>
        <dbReference type="PROSITE-ProRule" id="PRU00023"/>
    </source>
</evidence>
<protein>
    <recommendedName>
        <fullName evidence="4">GPI inositol-deacylase winged helix domain-containing protein</fullName>
    </recommendedName>
</protein>
<dbReference type="InterPro" id="IPR002110">
    <property type="entry name" value="Ankyrin_rpt"/>
</dbReference>
<evidence type="ECO:0000259" key="4">
    <source>
        <dbReference type="Pfam" id="PF22939"/>
    </source>
</evidence>
<proteinExistence type="predicted"/>
<dbReference type="Pfam" id="PF14388">
    <property type="entry name" value="DUF4419"/>
    <property type="match status" value="1"/>
</dbReference>
<keyword evidence="2 3" id="KW-0040">ANK repeat</keyword>